<feature type="transmembrane region" description="Helical" evidence="6">
    <location>
        <begin position="233"/>
        <end position="259"/>
    </location>
</feature>
<dbReference type="EMBL" id="JACATZ010000001">
    <property type="protein sequence ID" value="NWJ46693.1"/>
    <property type="molecule type" value="Genomic_DNA"/>
</dbReference>
<dbReference type="AlphaFoldDB" id="A0A8T7LZZ0"/>
<evidence type="ECO:0000256" key="5">
    <source>
        <dbReference type="ARBA" id="ARBA00023136"/>
    </source>
</evidence>
<evidence type="ECO:0000313" key="9">
    <source>
        <dbReference type="EMBL" id="WJW66063.1"/>
    </source>
</evidence>
<comment type="similarity">
    <text evidence="2">Belongs to the oxidase-dependent Fe transporter (OFeT) (TC 9.A.10.1) family.</text>
</comment>
<dbReference type="EMBL" id="CP128399">
    <property type="protein sequence ID" value="WJW66063.1"/>
    <property type="molecule type" value="Genomic_DNA"/>
</dbReference>
<dbReference type="InterPro" id="IPR004923">
    <property type="entry name" value="FTR1/Fip1/EfeU"/>
</dbReference>
<gene>
    <name evidence="8" type="ORF">HXX08_12505</name>
    <name evidence="9" type="ORF">OZ401_001846</name>
</gene>
<accession>A0A8T7LZZ0</accession>
<dbReference type="Proteomes" id="UP000521676">
    <property type="component" value="Unassembled WGS sequence"/>
</dbReference>
<proteinExistence type="inferred from homology"/>
<dbReference type="PANTHER" id="PTHR31632">
    <property type="entry name" value="IRON TRANSPORTER FTH1"/>
    <property type="match status" value="1"/>
</dbReference>
<keyword evidence="5 6" id="KW-0472">Membrane</keyword>
<sequence length="502" mass="54672">MNSAIFVKPSKIRLWVLILLPVLLLSFLAIPVQAASPEEELQQLNTNVETALSLAKSGDLAAAQKAYKTFESSWSTVEDGVKEKSRQTYLDIENKMRDITEAFATQNAAKVAETLDNLYDINIAFIQSSASGDSATAVDSTPTVSTVLGKLDDARNYVISGNYASALNEVKEFQVAWLEVEGQIKTRSVEAYTGTENDMSLAFNLLSQNSPQAKEVLDRMYARLEPFNNAGNYGIFDAVAIILREGLEALLVLVALLAFLRKSDNKSGQKWVWSGAIGGLGISIVLAVLIQLIFTNAFSGGNREVMEGFVGLFAAAMLVYVSYWLHSKSNIREWQRYISAKTSNALAKGSLFGLALLAFLAVFREGAETVLFLLGMAGAISLFDLLVGLGIGLAIMLVIGILIMVVGVRIPLRPFFIVASILVFYLCFKFLGTGIHSLQVANVISSNTNTFLPTSDFFGIFPTWETTIPQLLLLGAGVGFWFAGIRRSRLNTLKHASIQASK</sequence>
<feature type="transmembrane region" description="Helical" evidence="6">
    <location>
        <begin position="467"/>
        <end position="485"/>
    </location>
</feature>
<keyword evidence="4 6" id="KW-1133">Transmembrane helix</keyword>
<evidence type="ECO:0000256" key="3">
    <source>
        <dbReference type="ARBA" id="ARBA00022692"/>
    </source>
</evidence>
<dbReference type="Proteomes" id="UP001431572">
    <property type="component" value="Chromosome 1"/>
</dbReference>
<name>A0A8T7LZZ0_9CHLR</name>
<reference evidence="8 10" key="1">
    <citation type="submission" date="2020-06" db="EMBL/GenBank/DDBJ databases">
        <title>Anoxygenic phototrophic Chloroflexota member uses a Type I reaction center.</title>
        <authorList>
            <person name="Tsuji J.M."/>
            <person name="Shaw N.A."/>
            <person name="Nagashima S."/>
            <person name="Venkiteswaran J."/>
            <person name="Schiff S.L."/>
            <person name="Hanada S."/>
            <person name="Tank M."/>
            <person name="Neufeld J.D."/>
        </authorList>
    </citation>
    <scope>NUCLEOTIDE SEQUENCE [LARGE SCALE GENOMIC DNA]</scope>
    <source>
        <strain evidence="8">L227-S17</strain>
    </source>
</reference>
<evidence type="ECO:0000256" key="6">
    <source>
        <dbReference type="SAM" id="Phobius"/>
    </source>
</evidence>
<evidence type="ECO:0000256" key="1">
    <source>
        <dbReference type="ARBA" id="ARBA00004141"/>
    </source>
</evidence>
<dbReference type="PANTHER" id="PTHR31632:SF2">
    <property type="entry name" value="PLASMA MEMBRANE IRON PERMEASE"/>
    <property type="match status" value="1"/>
</dbReference>
<comment type="subcellular location">
    <subcellularLocation>
        <location evidence="1">Membrane</location>
        <topology evidence="1">Multi-pass membrane protein</topology>
    </subcellularLocation>
</comment>
<evidence type="ECO:0000256" key="4">
    <source>
        <dbReference type="ARBA" id="ARBA00022989"/>
    </source>
</evidence>
<evidence type="ECO:0000313" key="11">
    <source>
        <dbReference type="Proteomes" id="UP001431572"/>
    </source>
</evidence>
<dbReference type="GO" id="GO:0033573">
    <property type="term" value="C:high-affinity iron permease complex"/>
    <property type="evidence" value="ECO:0007669"/>
    <property type="project" value="InterPro"/>
</dbReference>
<feature type="chain" id="PRO_5035798790" evidence="7">
    <location>
        <begin position="35"/>
        <end position="502"/>
    </location>
</feature>
<evidence type="ECO:0000313" key="8">
    <source>
        <dbReference type="EMBL" id="NWJ46693.1"/>
    </source>
</evidence>
<evidence type="ECO:0000313" key="10">
    <source>
        <dbReference type="Proteomes" id="UP000521676"/>
    </source>
</evidence>
<feature type="transmembrane region" description="Helical" evidence="6">
    <location>
        <begin position="271"/>
        <end position="294"/>
    </location>
</feature>
<keyword evidence="11" id="KW-1185">Reference proteome</keyword>
<feature type="transmembrane region" description="Helical" evidence="6">
    <location>
        <begin position="306"/>
        <end position="325"/>
    </location>
</feature>
<organism evidence="8 10">
    <name type="scientific">Candidatus Chlorohelix allophototropha</name>
    <dbReference type="NCBI Taxonomy" id="3003348"/>
    <lineage>
        <taxon>Bacteria</taxon>
        <taxon>Bacillati</taxon>
        <taxon>Chloroflexota</taxon>
        <taxon>Chloroflexia</taxon>
        <taxon>Candidatus Chloroheliales</taxon>
        <taxon>Candidatus Chloroheliaceae</taxon>
        <taxon>Candidatus Chlorohelix</taxon>
    </lineage>
</organism>
<evidence type="ECO:0000256" key="2">
    <source>
        <dbReference type="ARBA" id="ARBA00008333"/>
    </source>
</evidence>
<protein>
    <submittedName>
        <fullName evidence="8">FTR1 family iron permease</fullName>
    </submittedName>
</protein>
<evidence type="ECO:0000256" key="7">
    <source>
        <dbReference type="SAM" id="SignalP"/>
    </source>
</evidence>
<dbReference type="RefSeq" id="WP_341467945.1">
    <property type="nucleotide sequence ID" value="NZ_CP128399.1"/>
</dbReference>
<dbReference type="GO" id="GO:0015093">
    <property type="term" value="F:ferrous iron transmembrane transporter activity"/>
    <property type="evidence" value="ECO:0007669"/>
    <property type="project" value="TreeGrafter"/>
</dbReference>
<feature type="signal peptide" evidence="7">
    <location>
        <begin position="1"/>
        <end position="34"/>
    </location>
</feature>
<feature type="transmembrane region" description="Helical" evidence="6">
    <location>
        <begin position="370"/>
        <end position="403"/>
    </location>
</feature>
<keyword evidence="7" id="KW-0732">Signal</keyword>
<reference evidence="9" key="2">
    <citation type="journal article" date="2024" name="Nature">
        <title>Anoxygenic phototroph of the Chloroflexota uses a type I reaction centre.</title>
        <authorList>
            <person name="Tsuji J.M."/>
            <person name="Shaw N.A."/>
            <person name="Nagashima S."/>
            <person name="Venkiteswaran J.J."/>
            <person name="Schiff S.L."/>
            <person name="Watanabe T."/>
            <person name="Fukui M."/>
            <person name="Hanada S."/>
            <person name="Tank M."/>
            <person name="Neufeld J.D."/>
        </authorList>
    </citation>
    <scope>NUCLEOTIDE SEQUENCE</scope>
    <source>
        <strain evidence="9">L227-S17</strain>
    </source>
</reference>
<keyword evidence="3 6" id="KW-0812">Transmembrane</keyword>
<feature type="transmembrane region" description="Helical" evidence="6">
    <location>
        <begin position="345"/>
        <end position="364"/>
    </location>
</feature>
<dbReference type="Pfam" id="PF03239">
    <property type="entry name" value="FTR1"/>
    <property type="match status" value="1"/>
</dbReference>
<feature type="transmembrane region" description="Helical" evidence="6">
    <location>
        <begin position="415"/>
        <end position="435"/>
    </location>
</feature>